<dbReference type="Pfam" id="PF13472">
    <property type="entry name" value="Lipase_GDSL_2"/>
    <property type="match status" value="1"/>
</dbReference>
<sequence length="504" mass="56044">MKIRTIICFIFSILGLLALVAYFFPEDGIAVGSVRMKFPSLTEVLQTEEEKETLPTDTVSTDTLSTEELLQMRMDALKAEKESEFMTYCETNAARIYMPGDNIDYLDPFFDALEAARERPVRIMHYGDSQLEGDRISSVLREAFQERFGGSGVGLAPAVQTVPTYTLSQSVSPEGLSRHIVYGPKDMRLESKTYGVMGQTATLNGPTTFRFSTRDRQHFPHASRFGQITLLTSAPVKAAAVAGTDTLILNETQLNDRFFCYSRNFSSPRTTVSLTVDGQADVYGVMLDGQTGVSLDNIPMRGCSGTIFTGIHSSTLSPFFGRENVRLIILQYGGNSVPYLKGKEGIDNYMSGLKRQIEYLRKLAPDACFLFIGPSDMSTSIDGEMQTYPILPRLVEAMKAMAEECGIAYWDLYAAMGGRGSMMKWVDAYLAGPDYVHFTPKGARHVGNILYETLEFYHKFYRFRTGKDKLKLSADSTELVVDTTQVPSVHATHTDTVSHDSLNL</sequence>
<proteinExistence type="predicted"/>
<gene>
    <name evidence="2" type="ORF">PCLFYP37_01835</name>
</gene>
<dbReference type="AlphaFoldDB" id="A0A6N3BWZ4"/>
<dbReference type="SUPFAM" id="SSF52266">
    <property type="entry name" value="SGNH hydrolase"/>
    <property type="match status" value="1"/>
</dbReference>
<dbReference type="InterPro" id="IPR013830">
    <property type="entry name" value="SGNH_hydro"/>
</dbReference>
<organism evidence="2">
    <name type="scientific">Paraprevotella clara</name>
    <dbReference type="NCBI Taxonomy" id="454154"/>
    <lineage>
        <taxon>Bacteria</taxon>
        <taxon>Pseudomonadati</taxon>
        <taxon>Bacteroidota</taxon>
        <taxon>Bacteroidia</taxon>
        <taxon>Bacteroidales</taxon>
        <taxon>Prevotellaceae</taxon>
        <taxon>Paraprevotella</taxon>
    </lineage>
</organism>
<dbReference type="Gene3D" id="3.40.50.1110">
    <property type="entry name" value="SGNH hydrolase"/>
    <property type="match status" value="1"/>
</dbReference>
<protein>
    <recommendedName>
        <fullName evidence="1">SGNH hydrolase-type esterase domain-containing protein</fullName>
    </recommendedName>
</protein>
<dbReference type="Gene3D" id="2.60.120.1360">
    <property type="match status" value="1"/>
</dbReference>
<dbReference type="EMBL" id="CACRUT010000013">
    <property type="protein sequence ID" value="VYU07208.1"/>
    <property type="molecule type" value="Genomic_DNA"/>
</dbReference>
<name>A0A6N3BWZ4_9BACT</name>
<dbReference type="RefSeq" id="WP_412441633.1">
    <property type="nucleotide sequence ID" value="NZ_CACRUT010000013.1"/>
</dbReference>
<evidence type="ECO:0000313" key="2">
    <source>
        <dbReference type="EMBL" id="VYU07208.1"/>
    </source>
</evidence>
<dbReference type="GO" id="GO:0016788">
    <property type="term" value="F:hydrolase activity, acting on ester bonds"/>
    <property type="evidence" value="ECO:0007669"/>
    <property type="project" value="UniProtKB-ARBA"/>
</dbReference>
<accession>A0A6N3BWZ4</accession>
<evidence type="ECO:0000259" key="1">
    <source>
        <dbReference type="Pfam" id="PF13472"/>
    </source>
</evidence>
<feature type="domain" description="SGNH hydrolase-type esterase" evidence="1">
    <location>
        <begin position="283"/>
        <end position="444"/>
    </location>
</feature>
<reference evidence="2" key="1">
    <citation type="submission" date="2019-11" db="EMBL/GenBank/DDBJ databases">
        <authorList>
            <person name="Feng L."/>
        </authorList>
    </citation>
    <scope>NUCLEOTIDE SEQUENCE</scope>
    <source>
        <strain evidence="2">PclaraLFYP37</strain>
    </source>
</reference>
<dbReference type="InterPro" id="IPR036514">
    <property type="entry name" value="SGNH_hydro_sf"/>
</dbReference>